<accession>A0A6J4V2A1</accession>
<dbReference type="InterPro" id="IPR011008">
    <property type="entry name" value="Dimeric_a/b-barrel"/>
</dbReference>
<evidence type="ECO:0000313" key="2">
    <source>
        <dbReference type="EMBL" id="CAA9566431.1"/>
    </source>
</evidence>
<evidence type="ECO:0000259" key="1">
    <source>
        <dbReference type="Pfam" id="PF07110"/>
    </source>
</evidence>
<protein>
    <recommendedName>
        <fullName evidence="1">EthD domain-containing protein</fullName>
    </recommendedName>
</protein>
<gene>
    <name evidence="2" type="ORF">AVDCRST_MAG88-1935</name>
</gene>
<dbReference type="PANTHER" id="PTHR40260">
    <property type="entry name" value="BLR8190 PROTEIN"/>
    <property type="match status" value="1"/>
</dbReference>
<organism evidence="2">
    <name type="scientific">uncultured Thermomicrobiales bacterium</name>
    <dbReference type="NCBI Taxonomy" id="1645740"/>
    <lineage>
        <taxon>Bacteria</taxon>
        <taxon>Pseudomonadati</taxon>
        <taxon>Thermomicrobiota</taxon>
        <taxon>Thermomicrobia</taxon>
        <taxon>Thermomicrobiales</taxon>
        <taxon>environmental samples</taxon>
    </lineage>
</organism>
<feature type="domain" description="EthD" evidence="1">
    <location>
        <begin position="12"/>
        <end position="88"/>
    </location>
</feature>
<reference evidence="2" key="1">
    <citation type="submission" date="2020-02" db="EMBL/GenBank/DDBJ databases">
        <authorList>
            <person name="Meier V. D."/>
        </authorList>
    </citation>
    <scope>NUCLEOTIDE SEQUENCE</scope>
    <source>
        <strain evidence="2">AVDCRST_MAG88</strain>
    </source>
</reference>
<dbReference type="GO" id="GO:0016491">
    <property type="term" value="F:oxidoreductase activity"/>
    <property type="evidence" value="ECO:0007669"/>
    <property type="project" value="InterPro"/>
</dbReference>
<dbReference type="Gene3D" id="3.30.70.100">
    <property type="match status" value="1"/>
</dbReference>
<name>A0A6J4V2A1_9BACT</name>
<dbReference type="EMBL" id="CADCWM010000525">
    <property type="protein sequence ID" value="CAA9566431.1"/>
    <property type="molecule type" value="Genomic_DNA"/>
</dbReference>
<sequence length="103" mass="11127">MAARFVALYNTPTDPAAFDAHYSTTHVPLVKQYPGLRSFTISKGPVTTPTGPSPYHLVAEMEFDSLADMQAAFTSPEGKAVARDVRNFGSAGAVMLMFETEEP</sequence>
<dbReference type="NCBIfam" id="TIGR02118">
    <property type="entry name" value="EthD family reductase"/>
    <property type="match status" value="1"/>
</dbReference>
<dbReference type="Pfam" id="PF07110">
    <property type="entry name" value="EthD"/>
    <property type="match status" value="1"/>
</dbReference>
<dbReference type="SUPFAM" id="SSF54909">
    <property type="entry name" value="Dimeric alpha+beta barrel"/>
    <property type="match status" value="1"/>
</dbReference>
<dbReference type="AlphaFoldDB" id="A0A6J4V2A1"/>
<proteinExistence type="predicted"/>
<dbReference type="InterPro" id="IPR009799">
    <property type="entry name" value="EthD_dom"/>
</dbReference>
<dbReference type="PANTHER" id="PTHR40260:SF2">
    <property type="entry name" value="BLR8190 PROTEIN"/>
    <property type="match status" value="1"/>
</dbReference>